<evidence type="ECO:0000256" key="6">
    <source>
        <dbReference type="ARBA" id="ARBA00044122"/>
    </source>
</evidence>
<dbReference type="SUPFAM" id="SSF100950">
    <property type="entry name" value="NagB/RpiA/CoA transferase-like"/>
    <property type="match status" value="1"/>
</dbReference>
<keyword evidence="10" id="KW-1185">Reference proteome</keyword>
<evidence type="ECO:0000313" key="10">
    <source>
        <dbReference type="Proteomes" id="UP000694867"/>
    </source>
</evidence>
<dbReference type="GO" id="GO:0005085">
    <property type="term" value="F:guanyl-nucleotide exchange factor activity"/>
    <property type="evidence" value="ECO:0007669"/>
    <property type="project" value="TreeGrafter"/>
</dbReference>
<dbReference type="GeneID" id="100903980"/>
<keyword evidence="4 11" id="KW-0396">Initiation factor</keyword>
<dbReference type="InterPro" id="IPR051855">
    <property type="entry name" value="eIF2B_beta_subunit"/>
</dbReference>
<protein>
    <recommendedName>
        <fullName evidence="6">Translation initiation factor eIF2B subunit beta</fullName>
    </recommendedName>
    <alternativeName>
        <fullName evidence="7">eIF2B GDP-GTP exchange factor subunit beta</fullName>
    </alternativeName>
</protein>
<dbReference type="PANTHER" id="PTHR45859">
    <property type="entry name" value="TRANSLATION INITIATION FACTOR EIF-2B SUBUNIT BETA"/>
    <property type="match status" value="1"/>
</dbReference>
<keyword evidence="5" id="KW-0648">Protein biosynthesis</keyword>
<dbReference type="AlphaFoldDB" id="A0AAJ6QRK3"/>
<dbReference type="GO" id="GO:0005829">
    <property type="term" value="C:cytosol"/>
    <property type="evidence" value="ECO:0007669"/>
    <property type="project" value="UniProtKB-SubCell"/>
</dbReference>
<dbReference type="Gene3D" id="3.40.50.10470">
    <property type="entry name" value="Translation initiation factor eif-2b, domain 2"/>
    <property type="match status" value="1"/>
</dbReference>
<evidence type="ECO:0000256" key="4">
    <source>
        <dbReference type="ARBA" id="ARBA00022540"/>
    </source>
</evidence>
<dbReference type="Proteomes" id="UP000694867">
    <property type="component" value="Unplaced"/>
</dbReference>
<evidence type="ECO:0000256" key="1">
    <source>
        <dbReference type="ARBA" id="ARBA00004514"/>
    </source>
</evidence>
<evidence type="ECO:0000256" key="2">
    <source>
        <dbReference type="ARBA" id="ARBA00007251"/>
    </source>
</evidence>
<comment type="subcellular location">
    <subcellularLocation>
        <location evidence="1">Cytoplasm</location>
        <location evidence="1">Cytosol</location>
    </subcellularLocation>
</comment>
<dbReference type="PANTHER" id="PTHR45859:SF1">
    <property type="entry name" value="TRANSLATION INITIATION FACTOR EIF-2B SUBUNIT BETA"/>
    <property type="match status" value="1"/>
</dbReference>
<evidence type="ECO:0000256" key="5">
    <source>
        <dbReference type="ARBA" id="ARBA00022917"/>
    </source>
</evidence>
<dbReference type="RefSeq" id="XP_003741673.1">
    <property type="nucleotide sequence ID" value="XM_003741625.2"/>
</dbReference>
<comment type="similarity">
    <text evidence="2 9">Belongs to the eIF-2B alpha/beta/delta subunits family.</text>
</comment>
<gene>
    <name evidence="11" type="primary">LOC100903980</name>
</gene>
<organism evidence="10 11">
    <name type="scientific">Galendromus occidentalis</name>
    <name type="common">western predatory mite</name>
    <dbReference type="NCBI Taxonomy" id="34638"/>
    <lineage>
        <taxon>Eukaryota</taxon>
        <taxon>Metazoa</taxon>
        <taxon>Ecdysozoa</taxon>
        <taxon>Arthropoda</taxon>
        <taxon>Chelicerata</taxon>
        <taxon>Arachnida</taxon>
        <taxon>Acari</taxon>
        <taxon>Parasitiformes</taxon>
        <taxon>Mesostigmata</taxon>
        <taxon>Gamasina</taxon>
        <taxon>Phytoseioidea</taxon>
        <taxon>Phytoseiidae</taxon>
        <taxon>Typhlodrominae</taxon>
        <taxon>Galendromus</taxon>
    </lineage>
</organism>
<dbReference type="CTD" id="31256"/>
<accession>A0AAJ6QRK3</accession>
<dbReference type="GO" id="GO:0005851">
    <property type="term" value="C:eukaryotic translation initiation factor 2B complex"/>
    <property type="evidence" value="ECO:0007669"/>
    <property type="project" value="TreeGrafter"/>
</dbReference>
<dbReference type="KEGG" id="goe:100903980"/>
<keyword evidence="3" id="KW-0963">Cytoplasm</keyword>
<dbReference type="GO" id="GO:0003743">
    <property type="term" value="F:translation initiation factor activity"/>
    <property type="evidence" value="ECO:0007669"/>
    <property type="project" value="UniProtKB-KW"/>
</dbReference>
<sequence>MAVALQKQVSLRDNMLANLEATLSANVKSGRQNTSQETAKLVLRSLTAIVKDKEWKNAQDLLRILRDFGKRLIEVDPTETVVGNVVRRVLKIVRDDYLRVHLGHSADQKLLLPHAVDDYATAYVDLKDHVLESIDEFEQEIDYALDNITQQADRLINDGEVILTYGKSRTVEAFLKAAKETRSITVVVVEGAPKYDGHEMARNLGNANIATTLVHDSAVFAIMGRVHKVILGTHSVMADGGLKAYSGAYSVACAAKHYSVPLLVCTPVYKLTPQFVTSEDQVGFNKLESPQEIYDFADGDFDEAEILNPTYDYVPPDLVPLFIFNVGGNSPSYVYRLLSELYHPDDYDLKGDV</sequence>
<comment type="subunit">
    <text evidence="8">Component of the translation initiation factor 2B (eIF2B) complex which is a heterodecamer of two sets of five different subunits: alpha, beta, gamma, delta and epsilon. Subunits alpha, beta and delta comprise a regulatory subcomplex and subunits epsilon and gamma comprise a catalytic subcomplex. Within the complex, the hexameric regulatory complex resides at the center, with the two heterodimeric catalytic subcomplexes bound on opposite sides.</text>
</comment>
<dbReference type="InterPro" id="IPR000649">
    <property type="entry name" value="IF-2B-related"/>
</dbReference>
<evidence type="ECO:0000313" key="11">
    <source>
        <dbReference type="RefSeq" id="XP_003741673.1"/>
    </source>
</evidence>
<name>A0AAJ6QRK3_9ACAR</name>
<dbReference type="InterPro" id="IPR037171">
    <property type="entry name" value="NagB/RpiA_transferase-like"/>
</dbReference>
<proteinExistence type="inferred from homology"/>
<dbReference type="Pfam" id="PF01008">
    <property type="entry name" value="IF-2B"/>
    <property type="match status" value="1"/>
</dbReference>
<dbReference type="InterPro" id="IPR042529">
    <property type="entry name" value="IF_2B-like_C"/>
</dbReference>
<evidence type="ECO:0000256" key="8">
    <source>
        <dbReference type="ARBA" id="ARBA00046432"/>
    </source>
</evidence>
<evidence type="ECO:0000256" key="3">
    <source>
        <dbReference type="ARBA" id="ARBA00022490"/>
    </source>
</evidence>
<evidence type="ECO:0000256" key="7">
    <source>
        <dbReference type="ARBA" id="ARBA00044228"/>
    </source>
</evidence>
<reference evidence="11" key="1">
    <citation type="submission" date="2025-08" db="UniProtKB">
        <authorList>
            <consortium name="RefSeq"/>
        </authorList>
    </citation>
    <scope>IDENTIFICATION</scope>
</reference>
<evidence type="ECO:0000256" key="9">
    <source>
        <dbReference type="RuleBase" id="RU003814"/>
    </source>
</evidence>